<protein>
    <submittedName>
        <fullName evidence="2">Uncharacterized protein</fullName>
    </submittedName>
</protein>
<organism evidence="2 3">
    <name type="scientific">Ensete ventricosum</name>
    <name type="common">Abyssinian banana</name>
    <name type="synonym">Musa ensete</name>
    <dbReference type="NCBI Taxonomy" id="4639"/>
    <lineage>
        <taxon>Eukaryota</taxon>
        <taxon>Viridiplantae</taxon>
        <taxon>Streptophyta</taxon>
        <taxon>Embryophyta</taxon>
        <taxon>Tracheophyta</taxon>
        <taxon>Spermatophyta</taxon>
        <taxon>Magnoliopsida</taxon>
        <taxon>Liliopsida</taxon>
        <taxon>Zingiberales</taxon>
        <taxon>Musaceae</taxon>
        <taxon>Ensete</taxon>
    </lineage>
</organism>
<feature type="region of interest" description="Disordered" evidence="1">
    <location>
        <begin position="14"/>
        <end position="59"/>
    </location>
</feature>
<evidence type="ECO:0000313" key="2">
    <source>
        <dbReference type="EMBL" id="RRT68485.1"/>
    </source>
</evidence>
<proteinExistence type="predicted"/>
<evidence type="ECO:0000256" key="1">
    <source>
        <dbReference type="SAM" id="MobiDB-lite"/>
    </source>
</evidence>
<comment type="caution">
    <text evidence="2">The sequence shown here is derived from an EMBL/GenBank/DDBJ whole genome shotgun (WGS) entry which is preliminary data.</text>
</comment>
<accession>A0A426ZWY4</accession>
<evidence type="ECO:0000313" key="3">
    <source>
        <dbReference type="Proteomes" id="UP000287651"/>
    </source>
</evidence>
<gene>
    <name evidence="2" type="ORF">B296_00010366</name>
</gene>
<reference evidence="2 3" key="1">
    <citation type="journal article" date="2014" name="Agronomy (Basel)">
        <title>A Draft Genome Sequence for Ensete ventricosum, the Drought-Tolerant Tree Against Hunger.</title>
        <authorList>
            <person name="Harrison J."/>
            <person name="Moore K.A."/>
            <person name="Paszkiewicz K."/>
            <person name="Jones T."/>
            <person name="Grant M."/>
            <person name="Ambacheew D."/>
            <person name="Muzemil S."/>
            <person name="Studholme D.J."/>
        </authorList>
    </citation>
    <scope>NUCLEOTIDE SEQUENCE [LARGE SCALE GENOMIC DNA]</scope>
</reference>
<name>A0A426ZWY4_ENSVE</name>
<sequence>MKLDSLKQQLIPYPRQHRWPGTMAAGRDAVLPAEKPADRGPGNQQGQRPTQDRTCKSTEGAAYIKNLGTVFL</sequence>
<dbReference type="Proteomes" id="UP000287651">
    <property type="component" value="Unassembled WGS sequence"/>
</dbReference>
<dbReference type="AlphaFoldDB" id="A0A426ZWY4"/>
<dbReference type="EMBL" id="AMZH03004679">
    <property type="protein sequence ID" value="RRT68485.1"/>
    <property type="molecule type" value="Genomic_DNA"/>
</dbReference>